<gene>
    <name evidence="11" type="ORF">RIMI_LOCUS15706395</name>
</gene>
<accession>A0ABN9M923</accession>
<dbReference type="PROSITE" id="PS00237">
    <property type="entry name" value="G_PROTEIN_RECEP_F1_1"/>
    <property type="match status" value="1"/>
</dbReference>
<dbReference type="InterPro" id="IPR017452">
    <property type="entry name" value="GPCR_Rhodpsn_7TM"/>
</dbReference>
<reference evidence="11" key="1">
    <citation type="submission" date="2023-07" db="EMBL/GenBank/DDBJ databases">
        <authorList>
            <person name="Stuckert A."/>
        </authorList>
    </citation>
    <scope>NUCLEOTIDE SEQUENCE</scope>
</reference>
<evidence type="ECO:0000256" key="2">
    <source>
        <dbReference type="ARBA" id="ARBA00022606"/>
    </source>
</evidence>
<keyword evidence="4 9" id="KW-0552">Olfaction</keyword>
<keyword evidence="2 9" id="KW-0716">Sensory transduction</keyword>
<keyword evidence="6 9" id="KW-0472">Membrane</keyword>
<evidence type="ECO:0000256" key="5">
    <source>
        <dbReference type="ARBA" id="ARBA00022989"/>
    </source>
</evidence>
<dbReference type="SUPFAM" id="SSF81321">
    <property type="entry name" value="Family A G protein-coupled receptor-like"/>
    <property type="match status" value="1"/>
</dbReference>
<dbReference type="PROSITE" id="PS50262">
    <property type="entry name" value="G_PROTEIN_RECEP_F1_2"/>
    <property type="match status" value="1"/>
</dbReference>
<dbReference type="PANTHER" id="PTHR26450">
    <property type="entry name" value="OLFACTORY RECEPTOR 56B1-RELATED"/>
    <property type="match status" value="1"/>
</dbReference>
<keyword evidence="12" id="KW-1185">Reference proteome</keyword>
<feature type="transmembrane region" description="Helical" evidence="9">
    <location>
        <begin position="240"/>
        <end position="261"/>
    </location>
</feature>
<comment type="caution">
    <text evidence="11">The sequence shown here is derived from an EMBL/GenBank/DDBJ whole genome shotgun (WGS) entry which is preliminary data.</text>
</comment>
<dbReference type="Proteomes" id="UP001176940">
    <property type="component" value="Unassembled WGS sequence"/>
</dbReference>
<feature type="transmembrane region" description="Helical" evidence="9">
    <location>
        <begin position="267"/>
        <end position="287"/>
    </location>
</feature>
<evidence type="ECO:0000313" key="12">
    <source>
        <dbReference type="Proteomes" id="UP001176940"/>
    </source>
</evidence>
<dbReference type="EMBL" id="CAUEEQ010042681">
    <property type="protein sequence ID" value="CAJ0956876.1"/>
    <property type="molecule type" value="Genomic_DNA"/>
</dbReference>
<keyword evidence="8" id="KW-0675">Receptor</keyword>
<dbReference type="PRINTS" id="PR00245">
    <property type="entry name" value="OLFACTORYR"/>
</dbReference>
<dbReference type="InterPro" id="IPR000276">
    <property type="entry name" value="GPCR_Rhodpsn"/>
</dbReference>
<feature type="transmembrane region" description="Helical" evidence="9">
    <location>
        <begin position="20"/>
        <end position="46"/>
    </location>
</feature>
<dbReference type="Gene3D" id="1.20.1070.10">
    <property type="entry name" value="Rhodopsin 7-helix transmembrane proteins"/>
    <property type="match status" value="1"/>
</dbReference>
<dbReference type="Pfam" id="PF13853">
    <property type="entry name" value="7tm_4"/>
    <property type="match status" value="1"/>
</dbReference>
<sequence>MSSTYTSVFILQGIPGFESSHVLISIPLFVMYILSLWGNLLMVTLITMEPRLHSPMYYFLYSLFLTDIILSHTILLKMFFIFWLNDNEITFISCFTQMFFIHCFSSMESGILLAMAFDRYIAICNPLHYVSTLTNTLIVKIVLALVIRSTLIVIPCSWMASRLPYCMSHQIPHSFCDHMAVVKLACTDTTINSAYGLTVVLMVIVFDISCIVVSYGLILRAVLRLSTRSAKNKAFGTCSSHISIIVLLYTLGLFSIVTYRIGHIAPYIHVILSNLFLLMPSTLNPIIYGVKTQEIRTAAFHLFTHVPS</sequence>
<evidence type="ECO:0000256" key="9">
    <source>
        <dbReference type="RuleBase" id="RU363047"/>
    </source>
</evidence>
<keyword evidence="3 8" id="KW-0812">Transmembrane</keyword>
<keyword evidence="7 8" id="KW-0807">Transducer</keyword>
<proteinExistence type="inferred from homology"/>
<evidence type="ECO:0000256" key="7">
    <source>
        <dbReference type="ARBA" id="ARBA00023224"/>
    </source>
</evidence>
<dbReference type="PANTHER" id="PTHR26450:SF156">
    <property type="entry name" value="OLFACTORY RECEPTOR 52R1"/>
    <property type="match status" value="1"/>
</dbReference>
<keyword evidence="5 9" id="KW-1133">Transmembrane helix</keyword>
<feature type="domain" description="G-protein coupled receptors family 1 profile" evidence="10">
    <location>
        <begin position="38"/>
        <end position="288"/>
    </location>
</feature>
<keyword evidence="9" id="KW-1003">Cell membrane</keyword>
<feature type="transmembrane region" description="Helical" evidence="9">
    <location>
        <begin position="137"/>
        <end position="160"/>
    </location>
</feature>
<evidence type="ECO:0000256" key="4">
    <source>
        <dbReference type="ARBA" id="ARBA00022725"/>
    </source>
</evidence>
<dbReference type="InterPro" id="IPR050402">
    <property type="entry name" value="OR51/52/56-like"/>
</dbReference>
<evidence type="ECO:0000256" key="1">
    <source>
        <dbReference type="ARBA" id="ARBA00004141"/>
    </source>
</evidence>
<organism evidence="11 12">
    <name type="scientific">Ranitomeya imitator</name>
    <name type="common">mimic poison frog</name>
    <dbReference type="NCBI Taxonomy" id="111125"/>
    <lineage>
        <taxon>Eukaryota</taxon>
        <taxon>Metazoa</taxon>
        <taxon>Chordata</taxon>
        <taxon>Craniata</taxon>
        <taxon>Vertebrata</taxon>
        <taxon>Euteleostomi</taxon>
        <taxon>Amphibia</taxon>
        <taxon>Batrachia</taxon>
        <taxon>Anura</taxon>
        <taxon>Neobatrachia</taxon>
        <taxon>Hyloidea</taxon>
        <taxon>Dendrobatidae</taxon>
        <taxon>Dendrobatinae</taxon>
        <taxon>Ranitomeya</taxon>
    </lineage>
</organism>
<feature type="transmembrane region" description="Helical" evidence="9">
    <location>
        <begin position="194"/>
        <end position="219"/>
    </location>
</feature>
<dbReference type="InterPro" id="IPR000725">
    <property type="entry name" value="Olfact_rcpt"/>
</dbReference>
<dbReference type="PRINTS" id="PR00237">
    <property type="entry name" value="GPCRRHODOPSN"/>
</dbReference>
<evidence type="ECO:0000256" key="8">
    <source>
        <dbReference type="RuleBase" id="RU000688"/>
    </source>
</evidence>
<comment type="subcellular location">
    <subcellularLocation>
        <location evidence="9">Cell membrane</location>
        <topology evidence="9">Multi-pass membrane protein</topology>
    </subcellularLocation>
    <subcellularLocation>
        <location evidence="1">Membrane</location>
        <topology evidence="1">Multi-pass membrane protein</topology>
    </subcellularLocation>
</comment>
<feature type="transmembrane region" description="Helical" evidence="9">
    <location>
        <begin position="89"/>
        <end position="117"/>
    </location>
</feature>
<feature type="transmembrane region" description="Helical" evidence="9">
    <location>
        <begin position="58"/>
        <end position="83"/>
    </location>
</feature>
<evidence type="ECO:0000256" key="3">
    <source>
        <dbReference type="ARBA" id="ARBA00022692"/>
    </source>
</evidence>
<protein>
    <recommendedName>
        <fullName evidence="9">Olfactory receptor</fullName>
    </recommendedName>
</protein>
<evidence type="ECO:0000256" key="6">
    <source>
        <dbReference type="ARBA" id="ARBA00023136"/>
    </source>
</evidence>
<evidence type="ECO:0000313" key="11">
    <source>
        <dbReference type="EMBL" id="CAJ0956876.1"/>
    </source>
</evidence>
<keyword evidence="8" id="KW-0297">G-protein coupled receptor</keyword>
<comment type="similarity">
    <text evidence="8">Belongs to the G-protein coupled receptor 1 family.</text>
</comment>
<name>A0ABN9M923_9NEOB</name>
<evidence type="ECO:0000259" key="10">
    <source>
        <dbReference type="PROSITE" id="PS50262"/>
    </source>
</evidence>